<evidence type="ECO:0000313" key="1">
    <source>
        <dbReference type="EMBL" id="QHS98561.1"/>
    </source>
</evidence>
<protein>
    <submittedName>
        <fullName evidence="1">Uncharacterized protein</fullName>
    </submittedName>
</protein>
<accession>A0A6C0C374</accession>
<organism evidence="1">
    <name type="scientific">viral metagenome</name>
    <dbReference type="NCBI Taxonomy" id="1070528"/>
    <lineage>
        <taxon>unclassified sequences</taxon>
        <taxon>metagenomes</taxon>
        <taxon>organismal metagenomes</taxon>
    </lineage>
</organism>
<proteinExistence type="predicted"/>
<dbReference type="EMBL" id="MN739318">
    <property type="protein sequence ID" value="QHS98561.1"/>
    <property type="molecule type" value="Genomic_DNA"/>
</dbReference>
<reference evidence="1" key="1">
    <citation type="journal article" date="2020" name="Nature">
        <title>Giant virus diversity and host interactions through global metagenomics.</title>
        <authorList>
            <person name="Schulz F."/>
            <person name="Roux S."/>
            <person name="Paez-Espino D."/>
            <person name="Jungbluth S."/>
            <person name="Walsh D.A."/>
            <person name="Denef V.J."/>
            <person name="McMahon K.D."/>
            <person name="Konstantinidis K.T."/>
            <person name="Eloe-Fadrosh E.A."/>
            <person name="Kyrpides N.C."/>
            <person name="Woyke T."/>
        </authorList>
    </citation>
    <scope>NUCLEOTIDE SEQUENCE</scope>
    <source>
        <strain evidence="1">GVMAG-M-3300020185-18</strain>
    </source>
</reference>
<name>A0A6C0C374_9ZZZZ</name>
<sequence>MNIKQHYIYNFSDLPKEGWIQACIQCREFTSKEIFFKVVKKRQYIHEFYIHCCPRCKRRHTNIPNYIEFSDLCNKIIKKRYPNLFSS</sequence>
<dbReference type="AlphaFoldDB" id="A0A6C0C374"/>